<organism evidence="2 3">
    <name type="scientific">Drechslerella stenobrocha 248</name>
    <dbReference type="NCBI Taxonomy" id="1043628"/>
    <lineage>
        <taxon>Eukaryota</taxon>
        <taxon>Fungi</taxon>
        <taxon>Dikarya</taxon>
        <taxon>Ascomycota</taxon>
        <taxon>Pezizomycotina</taxon>
        <taxon>Orbiliomycetes</taxon>
        <taxon>Orbiliales</taxon>
        <taxon>Orbiliaceae</taxon>
        <taxon>Drechslerella</taxon>
    </lineage>
</organism>
<dbReference type="HOGENOM" id="CLU_1517832_0_0_1"/>
<sequence>MFSVDPLLVMRSVGNGSSRAFRRLSDKAKDDLRLAIETAAAKPKSTTFLKRDDSKTLASNADAELEADAFTPSAPPSQDSAATATTEETPTGKKFQLPPNWRSYLPDHPRWKIYDEWQPKRFMNLFAFIPRYLEVNHNICHAVYLRHPVARSGSTEIPNPFNNETMQLAYNWYLRRR</sequence>
<feature type="region of interest" description="Disordered" evidence="1">
    <location>
        <begin position="65"/>
        <end position="98"/>
    </location>
</feature>
<dbReference type="AlphaFoldDB" id="W7HWI0"/>
<accession>W7HWI0</accession>
<evidence type="ECO:0000256" key="1">
    <source>
        <dbReference type="SAM" id="MobiDB-lite"/>
    </source>
</evidence>
<name>W7HWI0_9PEZI</name>
<dbReference type="OrthoDB" id="3356781at2759"/>
<reference evidence="2 3" key="1">
    <citation type="submission" date="2013-05" db="EMBL/GenBank/DDBJ databases">
        <title>Drechslerella stenobrocha genome reveals carnivorous origination and mechanical trapping mechanism of predatory fungi.</title>
        <authorList>
            <person name="Liu X."/>
            <person name="Zhang W."/>
            <person name="Liu K."/>
        </authorList>
    </citation>
    <scope>NUCLEOTIDE SEQUENCE [LARGE SCALE GENOMIC DNA]</scope>
    <source>
        <strain evidence="2 3">248</strain>
    </source>
</reference>
<dbReference type="EMBL" id="KI966380">
    <property type="protein sequence ID" value="EWC48496.1"/>
    <property type="molecule type" value="Genomic_DNA"/>
</dbReference>
<proteinExistence type="predicted"/>
<evidence type="ECO:0000313" key="3">
    <source>
        <dbReference type="Proteomes" id="UP000024837"/>
    </source>
</evidence>
<evidence type="ECO:0000313" key="2">
    <source>
        <dbReference type="EMBL" id="EWC48496.1"/>
    </source>
</evidence>
<gene>
    <name evidence="2" type="ORF">DRE_07740</name>
</gene>
<protein>
    <submittedName>
        <fullName evidence="2">Uncharacterized protein</fullName>
    </submittedName>
</protein>
<dbReference type="Proteomes" id="UP000024837">
    <property type="component" value="Unassembled WGS sequence"/>
</dbReference>
<keyword evidence="3" id="KW-1185">Reference proteome</keyword>